<evidence type="ECO:0000256" key="2">
    <source>
        <dbReference type="ARBA" id="ARBA00008899"/>
    </source>
</evidence>
<keyword evidence="10" id="KW-1185">Reference proteome</keyword>
<comment type="caution">
    <text evidence="9">The sequence shown here is derived from an EMBL/GenBank/DDBJ whole genome shotgun (WGS) entry which is preliminary data.</text>
</comment>
<evidence type="ECO:0000313" key="10">
    <source>
        <dbReference type="Proteomes" id="UP000623842"/>
    </source>
</evidence>
<evidence type="ECO:0000256" key="8">
    <source>
        <dbReference type="ARBA" id="ARBA00023288"/>
    </source>
</evidence>
<comment type="function">
    <text evidence="1">May be involved in the biogenesis of curli organelles.</text>
</comment>
<evidence type="ECO:0000256" key="6">
    <source>
        <dbReference type="ARBA" id="ARBA00023136"/>
    </source>
</evidence>
<protein>
    <recommendedName>
        <fullName evidence="3">Curli production assembly/transport component CsgG</fullName>
    </recommendedName>
</protein>
<comment type="similarity">
    <text evidence="2">Belongs to the CsgG family.</text>
</comment>
<accession>A0A919BRB2</accession>
<name>A0A919BRB2_9GAMM</name>
<dbReference type="PANTHER" id="PTHR41164">
    <property type="entry name" value="CURLI PRODUCTION ASSEMBLY/TRANSPORT COMPONENT CSGG"/>
    <property type="match status" value="1"/>
</dbReference>
<dbReference type="Gene3D" id="3.40.50.10610">
    <property type="entry name" value="ABC-type transport auxiliary lipoprotein component"/>
    <property type="match status" value="1"/>
</dbReference>
<dbReference type="RefSeq" id="WP_189774681.1">
    <property type="nucleotide sequence ID" value="NZ_BNCK01000014.1"/>
</dbReference>
<dbReference type="EMBL" id="BNCK01000014">
    <property type="protein sequence ID" value="GHG07174.1"/>
    <property type="molecule type" value="Genomic_DNA"/>
</dbReference>
<keyword evidence="5" id="KW-0732">Signal</keyword>
<evidence type="ECO:0000256" key="3">
    <source>
        <dbReference type="ARBA" id="ARBA00014028"/>
    </source>
</evidence>
<keyword evidence="6" id="KW-0472">Membrane</keyword>
<sequence>MKTLLIFIYVIVFVCLSGCVSTGTSTETTKSGNRGNVYAKALDSDGNRIKVRKTITCGQPVAKISIAEIQCKATNCSRVPKLSGNMAAILRLSDKGISDFSTLGESMSTMLSHSLAVTGCFTILDRETIEQVKKEMELAGKTFQPETSDFIITGSITSFIYEEAKSGIGSFLSSGGGLFSNKQTKAKIGVDIRLIDVESSAIKYTESYLSNSKQNDYSFGLIGLGSSGGAIGSSQFKGSVEIEEAMRTVVDHSVFDLIKSIASDAYFVTEVAVE</sequence>
<keyword evidence="4" id="KW-1003">Cell membrane</keyword>
<dbReference type="Pfam" id="PF03783">
    <property type="entry name" value="CsgG"/>
    <property type="match status" value="1"/>
</dbReference>
<dbReference type="InterPro" id="IPR005534">
    <property type="entry name" value="Curli_assmbl/transp-comp_CsgG"/>
</dbReference>
<organism evidence="9 10">
    <name type="scientific">Thalassotalea marina</name>
    <dbReference type="NCBI Taxonomy" id="1673741"/>
    <lineage>
        <taxon>Bacteria</taxon>
        <taxon>Pseudomonadati</taxon>
        <taxon>Pseudomonadota</taxon>
        <taxon>Gammaproteobacteria</taxon>
        <taxon>Alteromonadales</taxon>
        <taxon>Colwelliaceae</taxon>
        <taxon>Thalassotalea</taxon>
    </lineage>
</organism>
<evidence type="ECO:0000256" key="5">
    <source>
        <dbReference type="ARBA" id="ARBA00022729"/>
    </source>
</evidence>
<keyword evidence="8" id="KW-0449">Lipoprotein</keyword>
<dbReference type="Proteomes" id="UP000623842">
    <property type="component" value="Unassembled WGS sequence"/>
</dbReference>
<proteinExistence type="inferred from homology"/>
<dbReference type="GO" id="GO:0030288">
    <property type="term" value="C:outer membrane-bounded periplasmic space"/>
    <property type="evidence" value="ECO:0007669"/>
    <property type="project" value="InterPro"/>
</dbReference>
<evidence type="ECO:0000256" key="7">
    <source>
        <dbReference type="ARBA" id="ARBA00023139"/>
    </source>
</evidence>
<evidence type="ECO:0000256" key="4">
    <source>
        <dbReference type="ARBA" id="ARBA00022475"/>
    </source>
</evidence>
<dbReference type="AlphaFoldDB" id="A0A919BRB2"/>
<keyword evidence="7" id="KW-0564">Palmitate</keyword>
<gene>
    <name evidence="9" type="ORF">GCM10017161_41110</name>
</gene>
<evidence type="ECO:0000313" key="9">
    <source>
        <dbReference type="EMBL" id="GHG07174.1"/>
    </source>
</evidence>
<reference evidence="9" key="1">
    <citation type="journal article" date="2014" name="Int. J. Syst. Evol. Microbiol.">
        <title>Complete genome sequence of Corynebacterium casei LMG S-19264T (=DSM 44701T), isolated from a smear-ripened cheese.</title>
        <authorList>
            <consortium name="US DOE Joint Genome Institute (JGI-PGF)"/>
            <person name="Walter F."/>
            <person name="Albersmeier A."/>
            <person name="Kalinowski J."/>
            <person name="Ruckert C."/>
        </authorList>
    </citation>
    <scope>NUCLEOTIDE SEQUENCE</scope>
    <source>
        <strain evidence="9">KCTC 42731</strain>
    </source>
</reference>
<dbReference type="PANTHER" id="PTHR41164:SF1">
    <property type="entry name" value="CURLI PRODUCTION ASSEMBLY_TRANSPORT COMPONENT CSGG"/>
    <property type="match status" value="1"/>
</dbReference>
<evidence type="ECO:0000256" key="1">
    <source>
        <dbReference type="ARBA" id="ARBA00003989"/>
    </source>
</evidence>
<reference evidence="9" key="2">
    <citation type="submission" date="2020-09" db="EMBL/GenBank/DDBJ databases">
        <authorList>
            <person name="Sun Q."/>
            <person name="Kim S."/>
        </authorList>
    </citation>
    <scope>NUCLEOTIDE SEQUENCE</scope>
    <source>
        <strain evidence="9">KCTC 42731</strain>
    </source>
</reference>